<comment type="similarity">
    <text evidence="11">Belongs to the amiloride-sensitive sodium channel (TC 1.A.6) family.</text>
</comment>
<dbReference type="GO" id="GO:0016020">
    <property type="term" value="C:membrane"/>
    <property type="evidence" value="ECO:0007669"/>
    <property type="project" value="UniProtKB-SubCell"/>
</dbReference>
<name>A0AAD9K969_9ANNE</name>
<evidence type="ECO:0000256" key="9">
    <source>
        <dbReference type="ARBA" id="ARBA00023201"/>
    </source>
</evidence>
<keyword evidence="2 11" id="KW-0813">Transport</keyword>
<evidence type="ECO:0000256" key="4">
    <source>
        <dbReference type="ARBA" id="ARBA00022692"/>
    </source>
</evidence>
<keyword evidence="4 11" id="KW-0812">Transmembrane</keyword>
<reference evidence="13" key="1">
    <citation type="journal article" date="2023" name="Mol. Biol. Evol.">
        <title>Third-Generation Sequencing Reveals the Adaptive Role of the Epigenome in Three Deep-Sea Polychaetes.</title>
        <authorList>
            <person name="Perez M."/>
            <person name="Aroh O."/>
            <person name="Sun Y."/>
            <person name="Lan Y."/>
            <person name="Juniper S.K."/>
            <person name="Young C.R."/>
            <person name="Angers B."/>
            <person name="Qian P.Y."/>
        </authorList>
    </citation>
    <scope>NUCLEOTIDE SEQUENCE</scope>
    <source>
        <strain evidence="13">P08H-3</strain>
    </source>
</reference>
<comment type="subcellular location">
    <subcellularLocation>
        <location evidence="1">Membrane</location>
        <topology evidence="1">Multi-pass membrane protein</topology>
    </subcellularLocation>
</comment>
<sequence length="204" mass="22813">MARELEDNNDKEDAIILTGNGSHVLGVVPIGYAGSRGCRGRRGGDSPRALVRNFMDYTSSHGFAHINRVENTGGRTVWSVLTLAGISMAMYQAYSVIDQYLHYEYNTLMDIKFDANVTFPMVCVSSAFTASLSRAENCCNSTKGIKSGRKSRDALRWQRRGNSGSEWISRPRSETETRAGRSYEKRRKSHKWTSLTGDFLLVIV</sequence>
<evidence type="ECO:0000256" key="10">
    <source>
        <dbReference type="ARBA" id="ARBA00023303"/>
    </source>
</evidence>
<organism evidence="13 14">
    <name type="scientific">Paralvinella palmiformis</name>
    <dbReference type="NCBI Taxonomy" id="53620"/>
    <lineage>
        <taxon>Eukaryota</taxon>
        <taxon>Metazoa</taxon>
        <taxon>Spiralia</taxon>
        <taxon>Lophotrochozoa</taxon>
        <taxon>Annelida</taxon>
        <taxon>Polychaeta</taxon>
        <taxon>Sedentaria</taxon>
        <taxon>Canalipalpata</taxon>
        <taxon>Terebellida</taxon>
        <taxon>Terebelliformia</taxon>
        <taxon>Alvinellidae</taxon>
        <taxon>Paralvinella</taxon>
    </lineage>
</organism>
<keyword evidence="7 11" id="KW-0406">Ion transport</keyword>
<keyword evidence="14" id="KW-1185">Reference proteome</keyword>
<gene>
    <name evidence="13" type="ORF">LSH36_32g01007</name>
</gene>
<dbReference type="AlphaFoldDB" id="A0AAD9K969"/>
<keyword evidence="10 11" id="KW-0407">Ion channel</keyword>
<proteinExistence type="inferred from homology"/>
<comment type="caution">
    <text evidence="13">The sequence shown here is derived from an EMBL/GenBank/DDBJ whole genome shotgun (WGS) entry which is preliminary data.</text>
</comment>
<dbReference type="GO" id="GO:0005272">
    <property type="term" value="F:sodium channel activity"/>
    <property type="evidence" value="ECO:0007669"/>
    <property type="project" value="UniProtKB-KW"/>
</dbReference>
<dbReference type="Pfam" id="PF00858">
    <property type="entry name" value="ASC"/>
    <property type="match status" value="1"/>
</dbReference>
<dbReference type="InterPro" id="IPR001873">
    <property type="entry name" value="ENaC"/>
</dbReference>
<feature type="region of interest" description="Disordered" evidence="12">
    <location>
        <begin position="164"/>
        <end position="183"/>
    </location>
</feature>
<evidence type="ECO:0000256" key="6">
    <source>
        <dbReference type="ARBA" id="ARBA00023053"/>
    </source>
</evidence>
<protein>
    <submittedName>
        <fullName evidence="13">Uncharacterized protein</fullName>
    </submittedName>
</protein>
<keyword evidence="8" id="KW-0472">Membrane</keyword>
<evidence type="ECO:0000256" key="2">
    <source>
        <dbReference type="ARBA" id="ARBA00022448"/>
    </source>
</evidence>
<evidence type="ECO:0000256" key="11">
    <source>
        <dbReference type="RuleBase" id="RU000679"/>
    </source>
</evidence>
<evidence type="ECO:0000256" key="5">
    <source>
        <dbReference type="ARBA" id="ARBA00022989"/>
    </source>
</evidence>
<evidence type="ECO:0000256" key="12">
    <source>
        <dbReference type="SAM" id="MobiDB-lite"/>
    </source>
</evidence>
<evidence type="ECO:0000256" key="1">
    <source>
        <dbReference type="ARBA" id="ARBA00004141"/>
    </source>
</evidence>
<keyword evidence="5" id="KW-1133">Transmembrane helix</keyword>
<accession>A0AAD9K969</accession>
<evidence type="ECO:0000313" key="13">
    <source>
        <dbReference type="EMBL" id="KAK2167012.1"/>
    </source>
</evidence>
<keyword evidence="9 11" id="KW-0739">Sodium transport</keyword>
<evidence type="ECO:0000256" key="8">
    <source>
        <dbReference type="ARBA" id="ARBA00023136"/>
    </source>
</evidence>
<keyword evidence="6" id="KW-0915">Sodium</keyword>
<evidence type="ECO:0000256" key="3">
    <source>
        <dbReference type="ARBA" id="ARBA00022461"/>
    </source>
</evidence>
<evidence type="ECO:0000256" key="7">
    <source>
        <dbReference type="ARBA" id="ARBA00023065"/>
    </source>
</evidence>
<dbReference type="EMBL" id="JAODUP010000032">
    <property type="protein sequence ID" value="KAK2167012.1"/>
    <property type="molecule type" value="Genomic_DNA"/>
</dbReference>
<dbReference type="Proteomes" id="UP001208570">
    <property type="component" value="Unassembled WGS sequence"/>
</dbReference>
<keyword evidence="3 11" id="KW-0894">Sodium channel</keyword>
<evidence type="ECO:0000313" key="14">
    <source>
        <dbReference type="Proteomes" id="UP001208570"/>
    </source>
</evidence>
<feature type="compositionally biased region" description="Basic and acidic residues" evidence="12">
    <location>
        <begin position="169"/>
        <end position="183"/>
    </location>
</feature>